<dbReference type="Proteomes" id="UP000230842">
    <property type="component" value="Unassembled WGS sequence"/>
</dbReference>
<organism evidence="2 3">
    <name type="scientific">Mumia flava</name>
    <dbReference type="NCBI Taxonomy" id="1348852"/>
    <lineage>
        <taxon>Bacteria</taxon>
        <taxon>Bacillati</taxon>
        <taxon>Actinomycetota</taxon>
        <taxon>Actinomycetes</taxon>
        <taxon>Propionibacteriales</taxon>
        <taxon>Nocardioidaceae</taxon>
        <taxon>Mumia</taxon>
    </lineage>
</organism>
<name>A0A0B2B2H5_9ACTN</name>
<dbReference type="EMBL" id="PGEZ01000002">
    <property type="protein sequence ID" value="PJJ54123.1"/>
    <property type="molecule type" value="Genomic_DNA"/>
</dbReference>
<comment type="caution">
    <text evidence="2">The sequence shown here is derived from an EMBL/GenBank/DDBJ whole genome shotgun (WGS) entry which is preliminary data.</text>
</comment>
<evidence type="ECO:0000256" key="1">
    <source>
        <dbReference type="SAM" id="Phobius"/>
    </source>
</evidence>
<dbReference type="OrthoDB" id="3432359at2"/>
<keyword evidence="1" id="KW-0472">Membrane</keyword>
<sequence>MSRRAVRPDSVVIRPRSGAGSSSLMRGVVLVLVANSAGVVMLSLSGGFAIWLLNLGLLAIGIGRIVTVLWSRTTRVRAVPGSLRVTRWASPPILIATGTARGLLGRDPATKRPVLIVMSADGRRVRLGSDTWDEQDLRTVAELGEFDEDPTVVRTEEWEARLPGSTTWLERHPLGGLEMTMALVAATITLATAIGATG</sequence>
<proteinExistence type="predicted"/>
<keyword evidence="3" id="KW-1185">Reference proteome</keyword>
<keyword evidence="1" id="KW-0812">Transmembrane</keyword>
<evidence type="ECO:0000313" key="3">
    <source>
        <dbReference type="Proteomes" id="UP000230842"/>
    </source>
</evidence>
<dbReference type="AlphaFoldDB" id="A0A0B2B2H5"/>
<dbReference type="RefSeq" id="WP_039368988.1">
    <property type="nucleotide sequence ID" value="NZ_PGEZ01000002.1"/>
</dbReference>
<keyword evidence="1" id="KW-1133">Transmembrane helix</keyword>
<reference evidence="2 3" key="1">
    <citation type="submission" date="2017-11" db="EMBL/GenBank/DDBJ databases">
        <title>Genomic Encyclopedia of Archaeal and Bacterial Type Strains, Phase II (KMG-II): From Individual Species to Whole Genera.</title>
        <authorList>
            <person name="Goeker M."/>
        </authorList>
    </citation>
    <scope>NUCLEOTIDE SEQUENCE [LARGE SCALE GENOMIC DNA]</scope>
    <source>
        <strain evidence="2 3">DSM 27763</strain>
    </source>
</reference>
<feature type="transmembrane region" description="Helical" evidence="1">
    <location>
        <begin position="24"/>
        <end position="42"/>
    </location>
</feature>
<protein>
    <submittedName>
        <fullName evidence="2">Uncharacterized protein</fullName>
    </submittedName>
</protein>
<evidence type="ECO:0000313" key="2">
    <source>
        <dbReference type="EMBL" id="PJJ54123.1"/>
    </source>
</evidence>
<accession>A0A0B2B2H5</accession>
<gene>
    <name evidence="2" type="ORF">CLV56_3627</name>
</gene>
<feature type="transmembrane region" description="Helical" evidence="1">
    <location>
        <begin position="48"/>
        <end position="70"/>
    </location>
</feature>